<evidence type="ECO:0000256" key="2">
    <source>
        <dbReference type="SAM" id="Phobius"/>
    </source>
</evidence>
<dbReference type="PATRIC" id="fig|1136941.3.peg.2992"/>
<keyword evidence="2" id="KW-1133">Transmembrane helix</keyword>
<accession>A0A0N9NIU7</accession>
<dbReference type="EMBL" id="CP011853">
    <property type="protein sequence ID" value="ALG85485.1"/>
    <property type="molecule type" value="Genomic_DNA"/>
</dbReference>
<keyword evidence="2" id="KW-0812">Transmembrane</keyword>
<proteinExistence type="predicted"/>
<sequence>MTPGGGRAVDDRRGFALVHGVVCLIILMTGAAVGAGNAMVMSETSARYTDDVLPGLDEEPDAEYPEGGDAALAALESALDRLSRRTEEANRLADEWSRQSLGDDGVAGTIFVIAAYAVRRLQVEGAPAEVVDGPD</sequence>
<name>A0A0N9NIU7_9ACTN</name>
<dbReference type="Proteomes" id="UP000063789">
    <property type="component" value="Chromosome"/>
</dbReference>
<dbReference type="AlphaFoldDB" id="A0A0N9NIU7"/>
<evidence type="ECO:0000313" key="3">
    <source>
        <dbReference type="EMBL" id="ALG85485.1"/>
    </source>
</evidence>
<reference evidence="3 4" key="2">
    <citation type="journal article" date="2017" name="Int. J. Syst. Evol. Microbiol.">
        <title>Gordonia phthalatica sp. nov., a di-n-butyl phthalate-degrading bacterium isolated from activated sludge.</title>
        <authorList>
            <person name="Jin D."/>
            <person name="Kong X."/>
            <person name="Jia M."/>
            <person name="Yu X."/>
            <person name="Wang X."/>
            <person name="Zhuang X."/>
            <person name="Deng Y."/>
            <person name="Bai Z."/>
        </authorList>
    </citation>
    <scope>NUCLEOTIDE SEQUENCE [LARGE SCALE GENOMIC DNA]</scope>
    <source>
        <strain evidence="3 4">QH-11</strain>
    </source>
</reference>
<protein>
    <submittedName>
        <fullName evidence="3">Uncharacterized protein</fullName>
    </submittedName>
</protein>
<organism evidence="3 4">
    <name type="scientific">Gordonia phthalatica</name>
    <dbReference type="NCBI Taxonomy" id="1136941"/>
    <lineage>
        <taxon>Bacteria</taxon>
        <taxon>Bacillati</taxon>
        <taxon>Actinomycetota</taxon>
        <taxon>Actinomycetes</taxon>
        <taxon>Mycobacteriales</taxon>
        <taxon>Gordoniaceae</taxon>
        <taxon>Gordonia</taxon>
    </lineage>
</organism>
<keyword evidence="1" id="KW-0175">Coiled coil</keyword>
<keyword evidence="2" id="KW-0472">Membrane</keyword>
<keyword evidence="4" id="KW-1185">Reference proteome</keyword>
<evidence type="ECO:0000313" key="4">
    <source>
        <dbReference type="Proteomes" id="UP000063789"/>
    </source>
</evidence>
<feature type="coiled-coil region" evidence="1">
    <location>
        <begin position="72"/>
        <end position="99"/>
    </location>
</feature>
<feature type="transmembrane region" description="Helical" evidence="2">
    <location>
        <begin position="16"/>
        <end position="40"/>
    </location>
</feature>
<dbReference type="KEGG" id="goq:ACH46_14650"/>
<evidence type="ECO:0000256" key="1">
    <source>
        <dbReference type="SAM" id="Coils"/>
    </source>
</evidence>
<dbReference type="STRING" id="1136941.ACH46_14650"/>
<reference evidence="4" key="1">
    <citation type="submission" date="2015-06" db="EMBL/GenBank/DDBJ databases">
        <title>Complete genome sequence and metabolic analysis of phthalate degradation pathway in Gordonia sp. QH-11.</title>
        <authorList>
            <person name="Jin D."/>
            <person name="Kong X."/>
            <person name="Bai Z."/>
        </authorList>
    </citation>
    <scope>NUCLEOTIDE SEQUENCE [LARGE SCALE GENOMIC DNA]</scope>
    <source>
        <strain evidence="4">QH-11</strain>
    </source>
</reference>
<gene>
    <name evidence="3" type="ORF">ACH46_14650</name>
</gene>